<protein>
    <submittedName>
        <fullName evidence="1">Uncharacterized protein</fullName>
    </submittedName>
</protein>
<evidence type="ECO:0000313" key="1">
    <source>
        <dbReference type="EMBL" id="EGU53063.1"/>
    </source>
</evidence>
<accession>F9SP06</accession>
<proteinExistence type="predicted"/>
<comment type="caution">
    <text evidence="1">The sequence shown here is derived from an EMBL/GenBank/DDBJ whole genome shotgun (WGS) entry which is preliminary data.</text>
</comment>
<name>F9SP06_VIBOR</name>
<gene>
    <name evidence="1" type="ORF">VIOR3934_05579</name>
</gene>
<dbReference type="AlphaFoldDB" id="F9SP06"/>
<dbReference type="EMBL" id="AFWH01000010">
    <property type="protein sequence ID" value="EGU53063.1"/>
    <property type="molecule type" value="Genomic_DNA"/>
</dbReference>
<dbReference type="Proteomes" id="UP000002817">
    <property type="component" value="Unassembled WGS sequence"/>
</dbReference>
<organism evidence="1 2">
    <name type="scientific">Vibrio orientalis CIP 102891 = ATCC 33934</name>
    <dbReference type="NCBI Taxonomy" id="675816"/>
    <lineage>
        <taxon>Bacteria</taxon>
        <taxon>Pseudomonadati</taxon>
        <taxon>Pseudomonadota</taxon>
        <taxon>Gammaproteobacteria</taxon>
        <taxon>Vibrionales</taxon>
        <taxon>Vibrionaceae</taxon>
        <taxon>Vibrio</taxon>
        <taxon>Vibrio oreintalis group</taxon>
    </lineage>
</organism>
<sequence>MPIVKYSEGDSISTPALRVAGALHVNVDEVTTLLVGLNRHPQTSMRT</sequence>
<evidence type="ECO:0000313" key="2">
    <source>
        <dbReference type="Proteomes" id="UP000002817"/>
    </source>
</evidence>
<reference evidence="1 2" key="1">
    <citation type="journal article" date="2012" name="Int. J. Syst. Evol. Microbiol.">
        <title>Vibrio caribbeanicus sp. nov., isolated from the marine sponge Scleritoderma cyanea.</title>
        <authorList>
            <person name="Hoffmann M."/>
            <person name="Monday S.R."/>
            <person name="Allard M.W."/>
            <person name="Strain E.A."/>
            <person name="Whittaker P."/>
            <person name="Naum M."/>
            <person name="McCarthy P.J."/>
            <person name="Lopez J.V."/>
            <person name="Fischer M."/>
            <person name="Brown E.W."/>
        </authorList>
    </citation>
    <scope>NUCLEOTIDE SEQUENCE [LARGE SCALE GENOMIC DNA]</scope>
    <source>
        <strain evidence="2">CIP 102891 / ATCC 33934</strain>
    </source>
</reference>